<gene>
    <name evidence="1" type="ORF">OU421_11315</name>
</gene>
<evidence type="ECO:0000313" key="1">
    <source>
        <dbReference type="EMBL" id="WAI00993.1"/>
    </source>
</evidence>
<dbReference type="EMBL" id="CP113361">
    <property type="protein sequence ID" value="WAI00993.1"/>
    <property type="molecule type" value="Genomic_DNA"/>
</dbReference>
<name>A0A9X9S3A5_METOG</name>
<protein>
    <submittedName>
        <fullName evidence="1">Uncharacterized protein</fullName>
    </submittedName>
</protein>
<proteinExistence type="predicted"/>
<dbReference type="Proteomes" id="UP001163096">
    <property type="component" value="Chromosome"/>
</dbReference>
<reference evidence="1" key="1">
    <citation type="submission" date="2022-11" db="EMBL/GenBank/DDBJ databases">
        <title>Complete genome sequence of Methanogenium organophilum DSM 3596.</title>
        <authorList>
            <person name="Chen S.-C."/>
            <person name="Lai S.-J."/>
            <person name="You Y.-T."/>
        </authorList>
    </citation>
    <scope>NUCLEOTIDE SEQUENCE</scope>
    <source>
        <strain evidence="1">DSM 3596</strain>
    </source>
</reference>
<evidence type="ECO:0000313" key="2">
    <source>
        <dbReference type="Proteomes" id="UP001163096"/>
    </source>
</evidence>
<keyword evidence="2" id="KW-1185">Reference proteome</keyword>
<sequence length="294" mass="32246">MKMKRGMRALNLLMVIALVVAIFVPSVSADERSVDLTSKVTIVDSPKIKLIENSRTSAIAQVGDILVSLKSNPEHSKSTMVIEDLETKEKQIFDFKTVYDPGKYTTEVYIDGKETKTFVTEYDPFEPGITGQCISDKGISEKEGSDAFTRASYYYWDDVYFATGYGIKYPHPDYQAYGAQAWDSFYISGDQLNHRHMSDSESATTAATAPVVAGAIVAAHIGGFAGAIAGAALGLVLTGSSSALLLDEEGCIWFWESEEWGLTVIPVPPYIQNVPKYFRIASYTLWDGINLGNP</sequence>
<dbReference type="AlphaFoldDB" id="A0A9X9S3A5"/>
<accession>A0A9X9S3A5</accession>
<dbReference type="GeneID" id="76835699"/>
<organism evidence="1 2">
    <name type="scientific">Methanogenium organophilum</name>
    <dbReference type="NCBI Taxonomy" id="2199"/>
    <lineage>
        <taxon>Archaea</taxon>
        <taxon>Methanobacteriati</taxon>
        <taxon>Methanobacteriota</taxon>
        <taxon>Stenosarchaea group</taxon>
        <taxon>Methanomicrobia</taxon>
        <taxon>Methanomicrobiales</taxon>
        <taxon>Methanomicrobiaceae</taxon>
        <taxon>Methanogenium</taxon>
    </lineage>
</organism>
<dbReference type="KEGG" id="mou:OU421_11315"/>
<dbReference type="RefSeq" id="WP_268186201.1">
    <property type="nucleotide sequence ID" value="NZ_CP113361.1"/>
</dbReference>